<evidence type="ECO:0000256" key="2">
    <source>
        <dbReference type="ARBA" id="ARBA00010666"/>
    </source>
</evidence>
<dbReference type="EMBL" id="ML975357">
    <property type="protein sequence ID" value="KAF1831686.1"/>
    <property type="molecule type" value="Genomic_DNA"/>
</dbReference>
<dbReference type="GO" id="GO:0005794">
    <property type="term" value="C:Golgi apparatus"/>
    <property type="evidence" value="ECO:0007669"/>
    <property type="project" value="UniProtKB-ARBA"/>
</dbReference>
<feature type="transmembrane region" description="Helical" evidence="8">
    <location>
        <begin position="665"/>
        <end position="687"/>
    </location>
</feature>
<evidence type="ECO:0000256" key="5">
    <source>
        <dbReference type="ARBA" id="ARBA00022989"/>
    </source>
</evidence>
<evidence type="ECO:0000256" key="3">
    <source>
        <dbReference type="ARBA" id="ARBA00022679"/>
    </source>
</evidence>
<dbReference type="Proteomes" id="UP000800040">
    <property type="component" value="Unassembled WGS sequence"/>
</dbReference>
<organism evidence="10 11">
    <name type="scientific">Decorospora gaudefroyi</name>
    <dbReference type="NCBI Taxonomy" id="184978"/>
    <lineage>
        <taxon>Eukaryota</taxon>
        <taxon>Fungi</taxon>
        <taxon>Dikarya</taxon>
        <taxon>Ascomycota</taxon>
        <taxon>Pezizomycotina</taxon>
        <taxon>Dothideomycetes</taxon>
        <taxon>Pleosporomycetidae</taxon>
        <taxon>Pleosporales</taxon>
        <taxon>Pleosporineae</taxon>
        <taxon>Pleosporaceae</taxon>
        <taxon>Decorospora</taxon>
    </lineage>
</organism>
<evidence type="ECO:0000256" key="6">
    <source>
        <dbReference type="ARBA" id="ARBA00023136"/>
    </source>
</evidence>
<name>A0A6A5K6I4_9PLEO</name>
<evidence type="ECO:0000256" key="8">
    <source>
        <dbReference type="SAM" id="Phobius"/>
    </source>
</evidence>
<dbReference type="AlphaFoldDB" id="A0A6A5K6I4"/>
<keyword evidence="4 8" id="KW-0812">Transmembrane</keyword>
<feature type="transmembrane region" description="Helical" evidence="8">
    <location>
        <begin position="575"/>
        <end position="594"/>
    </location>
</feature>
<dbReference type="Pfam" id="PF07779">
    <property type="entry name" value="Cas1_AcylT"/>
    <property type="match status" value="1"/>
</dbReference>
<keyword evidence="11" id="KW-1185">Reference proteome</keyword>
<dbReference type="InterPro" id="IPR012419">
    <property type="entry name" value="Cas1_AcylTrans_dom"/>
</dbReference>
<feature type="transmembrane region" description="Helical" evidence="8">
    <location>
        <begin position="524"/>
        <end position="542"/>
    </location>
</feature>
<feature type="domain" description="Cas1p 10 TM acyl transferase" evidence="9">
    <location>
        <begin position="331"/>
        <end position="809"/>
    </location>
</feature>
<reference evidence="10" key="1">
    <citation type="submission" date="2020-01" db="EMBL/GenBank/DDBJ databases">
        <authorList>
            <consortium name="DOE Joint Genome Institute"/>
            <person name="Haridas S."/>
            <person name="Albert R."/>
            <person name="Binder M."/>
            <person name="Bloem J."/>
            <person name="Labutti K."/>
            <person name="Salamov A."/>
            <person name="Andreopoulos B."/>
            <person name="Baker S.E."/>
            <person name="Barry K."/>
            <person name="Bills G."/>
            <person name="Bluhm B.H."/>
            <person name="Cannon C."/>
            <person name="Castanera R."/>
            <person name="Culley D.E."/>
            <person name="Daum C."/>
            <person name="Ezra D."/>
            <person name="Gonzalez J.B."/>
            <person name="Henrissat B."/>
            <person name="Kuo A."/>
            <person name="Liang C."/>
            <person name="Lipzen A."/>
            <person name="Lutzoni F."/>
            <person name="Magnuson J."/>
            <person name="Mondo S."/>
            <person name="Nolan M."/>
            <person name="Ohm R."/>
            <person name="Pangilinan J."/>
            <person name="Park H.-J."/>
            <person name="Ramirez L."/>
            <person name="Alfaro M."/>
            <person name="Sun H."/>
            <person name="Tritt A."/>
            <person name="Yoshinaga Y."/>
            <person name="Zwiers L.-H."/>
            <person name="Turgeon B.G."/>
            <person name="Goodwin S.B."/>
            <person name="Spatafora J.W."/>
            <person name="Crous P.W."/>
            <person name="Grigoriev I.V."/>
        </authorList>
    </citation>
    <scope>NUCLEOTIDE SEQUENCE</scope>
    <source>
        <strain evidence="10">P77</strain>
    </source>
</reference>
<keyword evidence="5 8" id="KW-1133">Transmembrane helix</keyword>
<dbReference type="OrthoDB" id="1932925at2759"/>
<gene>
    <name evidence="10" type="ORF">BDW02DRAFT_632652</name>
</gene>
<keyword evidence="3" id="KW-0808">Transferase</keyword>
<dbReference type="GO" id="GO:0016740">
    <property type="term" value="F:transferase activity"/>
    <property type="evidence" value="ECO:0007669"/>
    <property type="project" value="UniProtKB-KW"/>
</dbReference>
<evidence type="ECO:0000313" key="10">
    <source>
        <dbReference type="EMBL" id="KAF1831686.1"/>
    </source>
</evidence>
<evidence type="ECO:0000256" key="4">
    <source>
        <dbReference type="ARBA" id="ARBA00022692"/>
    </source>
</evidence>
<dbReference type="PANTHER" id="PTHR13533">
    <property type="entry name" value="N-ACETYLNEURAMINATE 9-O-ACETYLTRANSFERASE"/>
    <property type="match status" value="1"/>
</dbReference>
<feature type="transmembrane region" description="Helical" evidence="8">
    <location>
        <begin position="858"/>
        <end position="874"/>
    </location>
</feature>
<accession>A0A6A5K6I4</accession>
<feature type="transmembrane region" description="Helical" evidence="8">
    <location>
        <begin position="699"/>
        <end position="719"/>
    </location>
</feature>
<protein>
    <submittedName>
        <fullName evidence="10">Cas1p-domain-containing protein</fullName>
    </submittedName>
</protein>
<comment type="similarity">
    <text evidence="2">Belongs to the PC-esterase family. CASD1 subfamily.</text>
</comment>
<feature type="transmembrane region" description="Helical" evidence="8">
    <location>
        <begin position="384"/>
        <end position="403"/>
    </location>
</feature>
<evidence type="ECO:0000256" key="7">
    <source>
        <dbReference type="ARBA" id="ARBA00023180"/>
    </source>
</evidence>
<feature type="transmembrane region" description="Helical" evidence="8">
    <location>
        <begin position="415"/>
        <end position="435"/>
    </location>
</feature>
<evidence type="ECO:0000256" key="1">
    <source>
        <dbReference type="ARBA" id="ARBA00004141"/>
    </source>
</evidence>
<feature type="transmembrane region" description="Helical" evidence="8">
    <location>
        <begin position="345"/>
        <end position="363"/>
    </location>
</feature>
<evidence type="ECO:0000259" key="9">
    <source>
        <dbReference type="Pfam" id="PF07779"/>
    </source>
</evidence>
<dbReference type="GO" id="GO:0016020">
    <property type="term" value="C:membrane"/>
    <property type="evidence" value="ECO:0007669"/>
    <property type="project" value="UniProtKB-SubCell"/>
</dbReference>
<feature type="transmembrane region" description="Helical" evidence="8">
    <location>
        <begin position="624"/>
        <end position="644"/>
    </location>
</feature>
<proteinExistence type="inferred from homology"/>
<keyword evidence="7" id="KW-0325">Glycoprotein</keyword>
<dbReference type="GO" id="GO:0005975">
    <property type="term" value="P:carbohydrate metabolic process"/>
    <property type="evidence" value="ECO:0007669"/>
    <property type="project" value="UniProtKB-ARBA"/>
</dbReference>
<feature type="transmembrane region" description="Helical" evidence="8">
    <location>
        <begin position="548"/>
        <end position="568"/>
    </location>
</feature>
<sequence>MLRFGIASRVGLPYAFNWLALLALLCVVLVNVHRRLALDTADPYKCSALLNQGYWLDTLEDNPKIESFHNWRVPGCLIHEYTAAEMARCFEGEDILFVGDTGTRQVFWATAARINYERKQGGTETHENLHISTEATTLRFMWDPWLNSTALNEELSGFEKRYAAHQDGESSTSIVERKKDSRATMIFVGGGLWHARHLGDDYLTQFKQAVDRVSSAASSAPAPEKLQSPGPEGIDDQIFFAPVFDPLYDRLSPSREPTITPPKLQAMNEYLEEQSTRGLNVPWAYRDMTKNWPELVGESGMHVHARVANKMADVIINFRCNAKAAQKEEFPFDKTCCTAYRGPNWVKILVIVFLIPVLTFKTIKTAGPDTIICKYRGIAITQSPLVRATCSISLATIYCFVTDRTHVFDKSPKEFVTIDFWVMLGVAMIACLFSIRKISCSSASHNPRPSPGSTRTTSFLPREQSDEIKGCMQLYVLVYAYTSASKALDFYEVTQIVIACYIFLSGYGHTMYFLRTEDYSLKRVFSVLLRLNILPIVLAFALNRPYASYVFAPLISFWFLVIFVVLRIGARYNEYWWVLVGKIVLTTLFLTGFVRINGAIELTCAILHGILRIQIEAAEWRNPLITHTYVPLLGMLTTIMHIRIRSVLRKPYGQLGLLSRIFKRYFRIMQVLLVALALVTLPVFWILTRRSPDRSDFDWWVPCFSWLPIVSFIVLRNAIAVLRTRYCASLAWLGRISLELYLLSNHIWLAGDGSGLLKIGFRNGDGDGRLLSERWRDLVVLTPILVWVAWKVHDATKTITASILGTQEPTVPVELGIDGLGNRKDKRDVHQETAPLNTDLDVGQGLIMDIRTFVIRRWRVLVLVAVVWLVNMFNT</sequence>
<keyword evidence="6 8" id="KW-0472">Membrane</keyword>
<comment type="subcellular location">
    <subcellularLocation>
        <location evidence="1">Membrane</location>
        <topology evidence="1">Multi-pass membrane protein</topology>
    </subcellularLocation>
</comment>
<dbReference type="PANTHER" id="PTHR13533:SF1">
    <property type="entry name" value="N-ACETYLNEURAMINATE 9-O-ACETYLTRANSFERASE"/>
    <property type="match status" value="1"/>
</dbReference>
<evidence type="ECO:0000313" key="11">
    <source>
        <dbReference type="Proteomes" id="UP000800040"/>
    </source>
</evidence>